<dbReference type="SUPFAM" id="SSF55073">
    <property type="entry name" value="Nucleotide cyclase"/>
    <property type="match status" value="1"/>
</dbReference>
<evidence type="ECO:0000313" key="6">
    <source>
        <dbReference type="EMBL" id="MCP8940890.1"/>
    </source>
</evidence>
<accession>A0ABT1LHA7</accession>
<dbReference type="PROSITE" id="PS50105">
    <property type="entry name" value="SAM_DOMAIN"/>
    <property type="match status" value="1"/>
</dbReference>
<comment type="caution">
    <text evidence="6">The sequence shown here is derived from an EMBL/GenBank/DDBJ whole genome shotgun (WGS) entry which is preliminary data.</text>
</comment>
<keyword evidence="7" id="KW-1185">Reference proteome</keyword>
<dbReference type="PANTHER" id="PTHR16305:SF28">
    <property type="entry name" value="GUANYLATE CYCLASE DOMAIN-CONTAINING PROTEIN"/>
    <property type="match status" value="1"/>
</dbReference>
<dbReference type="RefSeq" id="WP_254746153.1">
    <property type="nucleotide sequence ID" value="NZ_JANCLU010000029.1"/>
</dbReference>
<dbReference type="CDD" id="cd09487">
    <property type="entry name" value="SAM_superfamily"/>
    <property type="match status" value="1"/>
</dbReference>
<evidence type="ECO:0000256" key="2">
    <source>
        <dbReference type="ARBA" id="ARBA00022840"/>
    </source>
</evidence>
<dbReference type="InterPro" id="IPR001660">
    <property type="entry name" value="SAM"/>
</dbReference>
<keyword evidence="1" id="KW-0547">Nucleotide-binding</keyword>
<dbReference type="Pfam" id="PF00536">
    <property type="entry name" value="SAM_1"/>
    <property type="match status" value="1"/>
</dbReference>
<dbReference type="InterPro" id="IPR011990">
    <property type="entry name" value="TPR-like_helical_dom_sf"/>
</dbReference>
<evidence type="ECO:0000259" key="4">
    <source>
        <dbReference type="PROSITE" id="PS50105"/>
    </source>
</evidence>
<name>A0ABT1LHA7_9HYPH</name>
<reference evidence="6 7" key="1">
    <citation type="submission" date="2022-07" db="EMBL/GenBank/DDBJ databases">
        <authorList>
            <person name="Li W.-J."/>
            <person name="Deng Q.-Q."/>
        </authorList>
    </citation>
    <scope>NUCLEOTIDE SEQUENCE [LARGE SCALE GENOMIC DNA]</scope>
    <source>
        <strain evidence="6 7">SYSU M60028</strain>
    </source>
</reference>
<feature type="region of interest" description="Disordered" evidence="3">
    <location>
        <begin position="57"/>
        <end position="83"/>
    </location>
</feature>
<dbReference type="InterPro" id="IPR027417">
    <property type="entry name" value="P-loop_NTPase"/>
</dbReference>
<gene>
    <name evidence="6" type="ORF">NK718_20375</name>
</gene>
<evidence type="ECO:0000256" key="1">
    <source>
        <dbReference type="ARBA" id="ARBA00022741"/>
    </source>
</evidence>
<dbReference type="CDD" id="cd07302">
    <property type="entry name" value="CHD"/>
    <property type="match status" value="1"/>
</dbReference>
<dbReference type="InterPro" id="IPR001054">
    <property type="entry name" value="A/G_cyclase"/>
</dbReference>
<evidence type="ECO:0000256" key="3">
    <source>
        <dbReference type="SAM" id="MobiDB-lite"/>
    </source>
</evidence>
<dbReference type="Gene3D" id="3.30.70.1230">
    <property type="entry name" value="Nucleotide cyclase"/>
    <property type="match status" value="1"/>
</dbReference>
<dbReference type="InterPro" id="IPR029787">
    <property type="entry name" value="Nucleotide_cyclase"/>
</dbReference>
<dbReference type="Pfam" id="PF13191">
    <property type="entry name" value="AAA_16"/>
    <property type="match status" value="1"/>
</dbReference>
<feature type="domain" description="Guanylate cyclase" evidence="5">
    <location>
        <begin position="88"/>
        <end position="216"/>
    </location>
</feature>
<proteinExistence type="predicted"/>
<dbReference type="SMART" id="SM00454">
    <property type="entry name" value="SAM"/>
    <property type="match status" value="1"/>
</dbReference>
<feature type="domain" description="SAM" evidence="4">
    <location>
        <begin position="1"/>
        <end position="61"/>
    </location>
</feature>
<sequence>MDVSAWLSSLGLGQYADAFAANDVDESVLAELTEQDLAAIGVASVGHRRKLLSAIARRRGGEAREPPPAAPRPPAGGSSEMGDRRPVTVLFCDLTGFTALSRLLGPEGTHAVLTRFFAVVDSIVARYGGTVDKHIGDAVMAVFGAPVAHEDDPRRAVLAALDIQRAMPALGRELGREVQAHSAIATGTVVASGLGSAQHSEYTVIGDAVNLAARLLERAPAGGTVVSADIRAACEGLCGFEELPPVTLKGLEGLVAVYRLDEAGTGGALASGADRALVGRAAELHQLVALLDASRAGGRAVIIRGEAGIGKSRLARELLADAARRGVTPHVGLALDFGTARGRGSVASVVASLLGLPAPVEPDVAEAVLAASPDPGGITAQDAPFVRDLLDLPQRDEDRPLYEAMKATARLRGKADALIRLVEARTRSQPALILIEDAHWADEETLRLLALFAAGLPRTRALLVLTTRIEGDPLDAAWRASAAPSAITTLDIGPLGAKDARALAAHSLGVLAELAEHCVERAGGNPLFLEHLLRNATELSTGQMPGSLHSLILARVDRLELNDRAAARAAAVLGQHVTLEGVRAVAELPSYRCDELVRHLILKPDGDDFLFTHALIRDGIYESLTALTRQTLHRRAAAHVADDPVLHAQHLDRAEAPEAARAYLAAARDQASLFRHDEALALAERGREIAAAAEDGAELACLIAELHLLAGRGAEALAAAEDALALAADETMRARALLGVAAGCRLLARVDEGFAALERAAAPLEAVGDDAMLAESHYLAGSLHFARGQTAESTAEHDRALAHATRSGSPEWQARALSGLADAAYMQGRMMTASRRFRDCVALCESEGLTRLVVPNLIMTGHCVVFEGRLEPALEPMREGIFLADRIGDAHAQMFARQSVGFVMTMMGRYDDAHPFQQDALERCRSLATRRYESVLLMQSGEVALARGDAREANRMAGEAWKLTREFGPGFSGPMVLGLLALTATPAAAREAQDEAEAILAAGCVSHNHLWYRRAAMIRAVRDGEWDEMERHAGELERYVAEEPLPLMTSIIGWARGRRSLGGASAGGRPEAATTDLLASLAAALAAAEGPDAPAVASRAS</sequence>
<dbReference type="InterPro" id="IPR013761">
    <property type="entry name" value="SAM/pointed_sf"/>
</dbReference>
<dbReference type="SUPFAM" id="SSF52540">
    <property type="entry name" value="P-loop containing nucleoside triphosphate hydrolases"/>
    <property type="match status" value="1"/>
</dbReference>
<dbReference type="Gene3D" id="1.10.150.50">
    <property type="entry name" value="Transcription Factor, Ets-1"/>
    <property type="match status" value="1"/>
</dbReference>
<organism evidence="6 7">
    <name type="scientific">Alsobacter ponti</name>
    <dbReference type="NCBI Taxonomy" id="2962936"/>
    <lineage>
        <taxon>Bacteria</taxon>
        <taxon>Pseudomonadati</taxon>
        <taxon>Pseudomonadota</taxon>
        <taxon>Alphaproteobacteria</taxon>
        <taxon>Hyphomicrobiales</taxon>
        <taxon>Alsobacteraceae</taxon>
        <taxon>Alsobacter</taxon>
    </lineage>
</organism>
<dbReference type="Gene3D" id="3.40.50.300">
    <property type="entry name" value="P-loop containing nucleotide triphosphate hydrolases"/>
    <property type="match status" value="1"/>
</dbReference>
<evidence type="ECO:0000313" key="7">
    <source>
        <dbReference type="Proteomes" id="UP001205890"/>
    </source>
</evidence>
<dbReference type="Pfam" id="PF13424">
    <property type="entry name" value="TPR_12"/>
    <property type="match status" value="1"/>
</dbReference>
<dbReference type="PROSITE" id="PS50125">
    <property type="entry name" value="GUANYLATE_CYCLASE_2"/>
    <property type="match status" value="1"/>
</dbReference>
<dbReference type="SUPFAM" id="SSF47769">
    <property type="entry name" value="SAM/Pointed domain"/>
    <property type="match status" value="1"/>
</dbReference>
<protein>
    <submittedName>
        <fullName evidence="6">AAA family ATPase</fullName>
    </submittedName>
</protein>
<dbReference type="PANTHER" id="PTHR16305">
    <property type="entry name" value="TESTICULAR SOLUBLE ADENYLYL CYCLASE"/>
    <property type="match status" value="1"/>
</dbReference>
<dbReference type="SUPFAM" id="SSF48452">
    <property type="entry name" value="TPR-like"/>
    <property type="match status" value="1"/>
</dbReference>
<dbReference type="SMART" id="SM00044">
    <property type="entry name" value="CYCc"/>
    <property type="match status" value="1"/>
</dbReference>
<dbReference type="Proteomes" id="UP001205890">
    <property type="component" value="Unassembled WGS sequence"/>
</dbReference>
<dbReference type="InterPro" id="IPR041664">
    <property type="entry name" value="AAA_16"/>
</dbReference>
<dbReference type="Gene3D" id="1.25.40.10">
    <property type="entry name" value="Tetratricopeptide repeat domain"/>
    <property type="match status" value="1"/>
</dbReference>
<keyword evidence="2" id="KW-0067">ATP-binding</keyword>
<dbReference type="EMBL" id="JANCLU010000029">
    <property type="protein sequence ID" value="MCP8940890.1"/>
    <property type="molecule type" value="Genomic_DNA"/>
</dbReference>
<evidence type="ECO:0000259" key="5">
    <source>
        <dbReference type="PROSITE" id="PS50125"/>
    </source>
</evidence>
<dbReference type="Pfam" id="PF00211">
    <property type="entry name" value="Guanylate_cyc"/>
    <property type="match status" value="1"/>
</dbReference>